<organism evidence="2 3">
    <name type="scientific">Corynebacterium frankenforstense DSM 45800</name>
    <dbReference type="NCBI Taxonomy" id="1437875"/>
    <lineage>
        <taxon>Bacteria</taxon>
        <taxon>Bacillati</taxon>
        <taxon>Actinomycetota</taxon>
        <taxon>Actinomycetes</taxon>
        <taxon>Mycobacteriales</taxon>
        <taxon>Corynebacteriaceae</taxon>
        <taxon>Corynebacterium</taxon>
    </lineage>
</organism>
<dbReference type="EMBL" id="CP009247">
    <property type="protein sequence ID" value="APT88827.1"/>
    <property type="molecule type" value="Genomic_DNA"/>
</dbReference>
<proteinExistence type="predicted"/>
<gene>
    <name evidence="2" type="ORF">CFRA_05745</name>
</gene>
<evidence type="ECO:0000313" key="2">
    <source>
        <dbReference type="EMBL" id="APT88827.1"/>
    </source>
</evidence>
<dbReference type="AlphaFoldDB" id="A0A1L7CSK9"/>
<dbReference type="SUPFAM" id="SSF50969">
    <property type="entry name" value="YVTN repeat-like/Quinoprotein amine dehydrogenase"/>
    <property type="match status" value="1"/>
</dbReference>
<evidence type="ECO:0008006" key="4">
    <source>
        <dbReference type="Google" id="ProtNLM"/>
    </source>
</evidence>
<feature type="region of interest" description="Disordered" evidence="1">
    <location>
        <begin position="1"/>
        <end position="26"/>
    </location>
</feature>
<evidence type="ECO:0000313" key="3">
    <source>
        <dbReference type="Proteomes" id="UP000185434"/>
    </source>
</evidence>
<accession>A0A1L7CSK9</accession>
<keyword evidence="3" id="KW-1185">Reference proteome</keyword>
<sequence>MGNARPAVSDPAGDAPDGETLEAPDGLGEISAAVTDGEVVGLRGSDAVAFGTVAQLRAGEAEVVETDPACGTLTQGAGRFVLACGSEVLLFDPADPARPEHRDVEGDATRAALVASGELFTANADDPEIVMTRPDGSTEHIDVEDPATELVSVPGRDGGHDAVVRTFNPDTTIQDVDWTNDPPRQGGRLRVGLGVGTVAPGEDDILLAADATGSQLAVYTTDDVIRLHQTIPVEGEPWAVAWDPHAKRAWVSSPGDRGLRAFDLSSGSPEQTTQLRAVPDAQSVVVLDDGTLVAVSATGAGVQVVPDAAGA</sequence>
<dbReference type="Gene3D" id="2.130.10.10">
    <property type="entry name" value="YVTN repeat-like/Quinoprotein amine dehydrogenase"/>
    <property type="match status" value="1"/>
</dbReference>
<evidence type="ECO:0000256" key="1">
    <source>
        <dbReference type="SAM" id="MobiDB-lite"/>
    </source>
</evidence>
<dbReference type="InterPro" id="IPR015943">
    <property type="entry name" value="WD40/YVTN_repeat-like_dom_sf"/>
</dbReference>
<dbReference type="InterPro" id="IPR011044">
    <property type="entry name" value="Quino_amine_DH_bsu"/>
</dbReference>
<protein>
    <recommendedName>
        <fullName evidence="4">Prolipoprotein LppL</fullName>
    </recommendedName>
</protein>
<dbReference type="Proteomes" id="UP000185434">
    <property type="component" value="Chromosome"/>
</dbReference>
<dbReference type="KEGG" id="cfk:CFRA_05745"/>
<name>A0A1L7CSK9_9CORY</name>
<reference evidence="2 3" key="1">
    <citation type="submission" date="2014-08" db="EMBL/GenBank/DDBJ databases">
        <title>Complete genome sequence of Corynebacterium frankenforstense ST18(T) (=DSM 45800(T)), isolated from raw cow milk.</title>
        <authorList>
            <person name="Ruckert C."/>
            <person name="Albersmeier A."/>
            <person name="Winkler A."/>
            <person name="Lipski A."/>
            <person name="Kalinowski J."/>
        </authorList>
    </citation>
    <scope>NUCLEOTIDE SEQUENCE [LARGE SCALE GENOMIC DNA]</scope>
    <source>
        <strain evidence="2 3">ST18</strain>
    </source>
</reference>
<dbReference type="STRING" id="1437875.CFRA_05745"/>